<evidence type="ECO:0000256" key="1">
    <source>
        <dbReference type="ARBA" id="ARBA00004651"/>
    </source>
</evidence>
<evidence type="ECO:0000256" key="5">
    <source>
        <dbReference type="ARBA" id="ARBA00022989"/>
    </source>
</evidence>
<feature type="transmembrane region" description="Helical" evidence="7">
    <location>
        <begin position="96"/>
        <end position="121"/>
    </location>
</feature>
<evidence type="ECO:0000256" key="6">
    <source>
        <dbReference type="ARBA" id="ARBA00023136"/>
    </source>
</evidence>
<protein>
    <recommendedName>
        <fullName evidence="7">TVP38/TMEM64 family membrane protein</fullName>
    </recommendedName>
</protein>
<dbReference type="STRING" id="662755.CRES_1043"/>
<dbReference type="Pfam" id="PF09335">
    <property type="entry name" value="VTT_dom"/>
    <property type="match status" value="1"/>
</dbReference>
<dbReference type="PANTHER" id="PTHR12677">
    <property type="entry name" value="GOLGI APPARATUS MEMBRANE PROTEIN TVP38-RELATED"/>
    <property type="match status" value="1"/>
</dbReference>
<dbReference type="InterPro" id="IPR015414">
    <property type="entry name" value="TMEM64"/>
</dbReference>
<evidence type="ECO:0000256" key="4">
    <source>
        <dbReference type="ARBA" id="ARBA00022692"/>
    </source>
</evidence>
<dbReference type="eggNOG" id="COG0398">
    <property type="taxonomic scope" value="Bacteria"/>
</dbReference>
<dbReference type="AlphaFoldDB" id="F8E2I6"/>
<organism evidence="9 10">
    <name type="scientific">Corynebacterium resistens (strain DSM 45100 / JCM 12819 / GTC 2026 / SICGH 158)</name>
    <dbReference type="NCBI Taxonomy" id="662755"/>
    <lineage>
        <taxon>Bacteria</taxon>
        <taxon>Bacillati</taxon>
        <taxon>Actinomycetota</taxon>
        <taxon>Actinomycetes</taxon>
        <taxon>Mycobacteriales</taxon>
        <taxon>Corynebacteriaceae</taxon>
        <taxon>Corynebacterium</taxon>
    </lineage>
</organism>
<keyword evidence="5 7" id="KW-1133">Transmembrane helix</keyword>
<evidence type="ECO:0000256" key="3">
    <source>
        <dbReference type="ARBA" id="ARBA00022475"/>
    </source>
</evidence>
<dbReference type="EMBL" id="CP002857">
    <property type="protein sequence ID" value="AEI09399.1"/>
    <property type="molecule type" value="Genomic_DNA"/>
</dbReference>
<dbReference type="Proteomes" id="UP000000492">
    <property type="component" value="Chromosome"/>
</dbReference>
<comment type="subcellular location">
    <subcellularLocation>
        <location evidence="1 7">Cell membrane</location>
        <topology evidence="1 7">Multi-pass membrane protein</topology>
    </subcellularLocation>
</comment>
<keyword evidence="4 7" id="KW-0812">Transmembrane</keyword>
<keyword evidence="10" id="KW-1185">Reference proteome</keyword>
<evidence type="ECO:0000259" key="8">
    <source>
        <dbReference type="Pfam" id="PF09335"/>
    </source>
</evidence>
<name>F8E2I6_CORRG</name>
<feature type="transmembrane region" description="Helical" evidence="7">
    <location>
        <begin position="66"/>
        <end position="84"/>
    </location>
</feature>
<gene>
    <name evidence="9" type="ordered locus">CRES_1043</name>
</gene>
<keyword evidence="6 7" id="KW-0472">Membrane</keyword>
<dbReference type="InterPro" id="IPR032816">
    <property type="entry name" value="VTT_dom"/>
</dbReference>
<evidence type="ECO:0000313" key="10">
    <source>
        <dbReference type="Proteomes" id="UP000000492"/>
    </source>
</evidence>
<dbReference type="GO" id="GO:0005886">
    <property type="term" value="C:plasma membrane"/>
    <property type="evidence" value="ECO:0007669"/>
    <property type="project" value="UniProtKB-SubCell"/>
</dbReference>
<feature type="transmembrane region" description="Helical" evidence="7">
    <location>
        <begin position="211"/>
        <end position="232"/>
    </location>
</feature>
<sequence length="250" mass="26785">MAASKSDATLRRPLRTFRRLWTMWSGWSRLVRFLSVAVPIAIVIAVFLIPIPAVEDSRTWVRSTGAWGPLTYLALMVGFTQLPLPRTVWTITAGVVFGSALGSALALVGLTISAAISLVLVRWLGKGFIARSTAGDGRLALLQKVVAERGWVAVLGLRMVPAVPFSILNYACALSTLRVVPFLAATVVGSAPNTIATVIASSAVATGQSPLVLLLSVAVVGLGFAISAREFFQWRQQLSRLRTTEERAVD</sequence>
<evidence type="ECO:0000256" key="2">
    <source>
        <dbReference type="ARBA" id="ARBA00008640"/>
    </source>
</evidence>
<accession>F8E2I6</accession>
<reference evidence="9 10" key="1">
    <citation type="journal article" date="2012" name="BMC Genomics">
        <title>Complete genome sequence, lifestyle, and multi-drug resistance of the human pathogen Corynebacterium resistens DSM 45100 isolated from blood samples of a leukemia patient.</title>
        <authorList>
            <person name="Schroder J."/>
            <person name="Maus I."/>
            <person name="Meyer K."/>
            <person name="Wordemann S."/>
            <person name="Blom J."/>
            <person name="Jaenicke S."/>
            <person name="Schneider J."/>
            <person name="Trost E."/>
            <person name="Tauch A."/>
        </authorList>
    </citation>
    <scope>NUCLEOTIDE SEQUENCE [LARGE SCALE GENOMIC DNA]</scope>
    <source>
        <strain evidence="10">DSM 45100 / JCM 12819 / CCUG 50093 / GTC 2026 / SICGH 158</strain>
    </source>
</reference>
<dbReference type="PANTHER" id="PTHR12677:SF59">
    <property type="entry name" value="GOLGI APPARATUS MEMBRANE PROTEIN TVP38-RELATED"/>
    <property type="match status" value="1"/>
</dbReference>
<comment type="similarity">
    <text evidence="2 7">Belongs to the TVP38/TMEM64 family.</text>
</comment>
<feature type="transmembrane region" description="Helical" evidence="7">
    <location>
        <begin position="30"/>
        <end position="54"/>
    </location>
</feature>
<feature type="transmembrane region" description="Helical" evidence="7">
    <location>
        <begin position="167"/>
        <end position="191"/>
    </location>
</feature>
<dbReference type="RefSeq" id="WP_013888414.1">
    <property type="nucleotide sequence ID" value="NC_015673.1"/>
</dbReference>
<evidence type="ECO:0000313" key="9">
    <source>
        <dbReference type="EMBL" id="AEI09399.1"/>
    </source>
</evidence>
<feature type="domain" description="VTT" evidence="8">
    <location>
        <begin position="84"/>
        <end position="200"/>
    </location>
</feature>
<dbReference type="HOGENOM" id="CLU_038944_4_0_11"/>
<dbReference type="KEGG" id="crd:CRES_1043"/>
<proteinExistence type="inferred from homology"/>
<evidence type="ECO:0000256" key="7">
    <source>
        <dbReference type="RuleBase" id="RU366058"/>
    </source>
</evidence>
<keyword evidence="3 7" id="KW-1003">Cell membrane</keyword>